<feature type="signal peptide" evidence="1">
    <location>
        <begin position="1"/>
        <end position="22"/>
    </location>
</feature>
<name>A0A4E0RWP8_FASHE</name>
<evidence type="ECO:0000256" key="1">
    <source>
        <dbReference type="SAM" id="SignalP"/>
    </source>
</evidence>
<dbReference type="Proteomes" id="UP000230066">
    <property type="component" value="Unassembled WGS sequence"/>
</dbReference>
<proteinExistence type="predicted"/>
<gene>
    <name evidence="2" type="ORF">D915_001781</name>
</gene>
<keyword evidence="3" id="KW-1185">Reference proteome</keyword>
<keyword evidence="1" id="KW-0732">Signal</keyword>
<evidence type="ECO:0000313" key="2">
    <source>
        <dbReference type="EMBL" id="THD27368.1"/>
    </source>
</evidence>
<sequence length="104" mass="11924">MTGQRVFSFVMIWSLLNAVSFAKDCSYIFTETAEVLFSVTFKHRCGVHIVLPIEYSILDAINKCNVCVGCAEEFYAKSEAIRNSYIKCKELNDFDSLLRKLECF</sequence>
<feature type="chain" id="PRO_5020021073" description="Saposin B-type domain-containing protein" evidence="1">
    <location>
        <begin position="23"/>
        <end position="104"/>
    </location>
</feature>
<dbReference type="EMBL" id="JXXN02000444">
    <property type="protein sequence ID" value="THD27368.1"/>
    <property type="molecule type" value="Genomic_DNA"/>
</dbReference>
<accession>A0A4E0RWP8</accession>
<evidence type="ECO:0008006" key="4">
    <source>
        <dbReference type="Google" id="ProtNLM"/>
    </source>
</evidence>
<organism evidence="2 3">
    <name type="scientific">Fasciola hepatica</name>
    <name type="common">Liver fluke</name>
    <dbReference type="NCBI Taxonomy" id="6192"/>
    <lineage>
        <taxon>Eukaryota</taxon>
        <taxon>Metazoa</taxon>
        <taxon>Spiralia</taxon>
        <taxon>Lophotrochozoa</taxon>
        <taxon>Platyhelminthes</taxon>
        <taxon>Trematoda</taxon>
        <taxon>Digenea</taxon>
        <taxon>Plagiorchiida</taxon>
        <taxon>Echinostomata</taxon>
        <taxon>Echinostomatoidea</taxon>
        <taxon>Fasciolidae</taxon>
        <taxon>Fasciola</taxon>
    </lineage>
</organism>
<dbReference type="AlphaFoldDB" id="A0A4E0RWP8"/>
<reference evidence="2" key="1">
    <citation type="submission" date="2019-03" db="EMBL/GenBank/DDBJ databases">
        <title>Improved annotation for the trematode Fasciola hepatica.</title>
        <authorList>
            <person name="Choi Y.-J."/>
            <person name="Martin J."/>
            <person name="Mitreva M."/>
        </authorList>
    </citation>
    <scope>NUCLEOTIDE SEQUENCE [LARGE SCALE GENOMIC DNA]</scope>
</reference>
<protein>
    <recommendedName>
        <fullName evidence="4">Saposin B-type domain-containing protein</fullName>
    </recommendedName>
</protein>
<evidence type="ECO:0000313" key="3">
    <source>
        <dbReference type="Proteomes" id="UP000230066"/>
    </source>
</evidence>
<comment type="caution">
    <text evidence="2">The sequence shown here is derived from an EMBL/GenBank/DDBJ whole genome shotgun (WGS) entry which is preliminary data.</text>
</comment>